<reference evidence="3" key="1">
    <citation type="submission" date="2016-04" db="EMBL/GenBank/DDBJ databases">
        <title>Cephalotus genome sequencing.</title>
        <authorList>
            <person name="Fukushima K."/>
            <person name="Hasebe M."/>
            <person name="Fang X."/>
        </authorList>
    </citation>
    <scope>NUCLEOTIDE SEQUENCE [LARGE SCALE GENOMIC DNA]</scope>
    <source>
        <strain evidence="3">cv. St1</strain>
    </source>
</reference>
<accession>A0A1Q3BB20</accession>
<dbReference type="Proteomes" id="UP000187406">
    <property type="component" value="Unassembled WGS sequence"/>
</dbReference>
<gene>
    <name evidence="2" type="ORF">CFOL_v3_08517</name>
</gene>
<evidence type="ECO:0000313" key="3">
    <source>
        <dbReference type="Proteomes" id="UP000187406"/>
    </source>
</evidence>
<protein>
    <recommendedName>
        <fullName evidence="1">Nuclear factor related to kappa-B-binding protein second winged helix domain-containing protein</fullName>
    </recommendedName>
</protein>
<dbReference type="PANTHER" id="PTHR13052:SF0">
    <property type="entry name" value="DNA-BINDING PROTEIN-LIKE"/>
    <property type="match status" value="1"/>
</dbReference>
<organism evidence="2 3">
    <name type="scientific">Cephalotus follicularis</name>
    <name type="common">Albany pitcher plant</name>
    <dbReference type="NCBI Taxonomy" id="3775"/>
    <lineage>
        <taxon>Eukaryota</taxon>
        <taxon>Viridiplantae</taxon>
        <taxon>Streptophyta</taxon>
        <taxon>Embryophyta</taxon>
        <taxon>Tracheophyta</taxon>
        <taxon>Spermatophyta</taxon>
        <taxon>Magnoliopsida</taxon>
        <taxon>eudicotyledons</taxon>
        <taxon>Gunneridae</taxon>
        <taxon>Pentapetalae</taxon>
        <taxon>rosids</taxon>
        <taxon>fabids</taxon>
        <taxon>Oxalidales</taxon>
        <taxon>Cephalotaceae</taxon>
        <taxon>Cephalotus</taxon>
    </lineage>
</organism>
<evidence type="ECO:0000313" key="2">
    <source>
        <dbReference type="EMBL" id="GAV65002.1"/>
    </source>
</evidence>
<dbReference type="OrthoDB" id="70874at2759"/>
<dbReference type="InterPro" id="IPR024867">
    <property type="entry name" value="NFRKB"/>
</dbReference>
<name>A0A1Q3BB20_CEPFO</name>
<dbReference type="AlphaFoldDB" id="A0A1Q3BB20"/>
<sequence>MFQRHAREGQMKKIDDPELHIPLLKAIYPDVRKINRRKLVDNLDFKFQKMVKEPPVSSTRKLRFNNVKAESTDSSFLKGRALEGASSEAKAVKKLSFNLISPTVHSGFSFSIIHFLSAIRIAMINSHAEKNGLSFRKSLGESSSVRGACNSKRTEKKNLLQCLTIHEIVEHVRSNPGDPHVLEARETLQDLIRGALIIFSSALGAKGWKALTSYDKSSKHWSWIGPISSRQDNAIKEEISPEAWGLPHRMMVKLVDAYANWLKSVEETLKLIRSLPTPPLTYLYSAGDVEERLKGVRPRKCVATISPCCAEVRAYFHKEEALRYMVPERAFSYTALDGRKSTVSPLRRCSGKPSLKTRDHFMLKSNRPPHFTVLCLVRDAAARLPASIGTRTDVCILVRDSQYIVEDISDEQVNQVVSGALDRLHYEKDPCVQFDRDTKFWIYLHREREEEDF</sequence>
<comment type="caution">
    <text evidence="2">The sequence shown here is derived from an EMBL/GenBank/DDBJ whole genome shotgun (WGS) entry which is preliminary data.</text>
</comment>
<dbReference type="InterPro" id="IPR057748">
    <property type="entry name" value="NFRKB_WH_2"/>
</dbReference>
<dbReference type="InParanoid" id="A0A1Q3BB20"/>
<dbReference type="GO" id="GO:0031011">
    <property type="term" value="C:Ino80 complex"/>
    <property type="evidence" value="ECO:0007669"/>
    <property type="project" value="InterPro"/>
</dbReference>
<feature type="domain" description="Nuclear factor related to kappa-B-binding protein second winged helix" evidence="1">
    <location>
        <begin position="313"/>
        <end position="451"/>
    </location>
</feature>
<dbReference type="PANTHER" id="PTHR13052">
    <property type="entry name" value="NFRKB-RELATED"/>
    <property type="match status" value="1"/>
</dbReference>
<dbReference type="EMBL" id="BDDD01000379">
    <property type="protein sequence ID" value="GAV65002.1"/>
    <property type="molecule type" value="Genomic_DNA"/>
</dbReference>
<dbReference type="Pfam" id="PF25793">
    <property type="entry name" value="WHD_2nd_NFRKB"/>
    <property type="match status" value="1"/>
</dbReference>
<keyword evidence="3" id="KW-1185">Reference proteome</keyword>
<proteinExistence type="predicted"/>
<dbReference type="STRING" id="3775.A0A1Q3BB20"/>
<evidence type="ECO:0000259" key="1">
    <source>
        <dbReference type="Pfam" id="PF25793"/>
    </source>
</evidence>